<dbReference type="Pfam" id="PF00106">
    <property type="entry name" value="adh_short"/>
    <property type="match status" value="1"/>
</dbReference>
<dbReference type="CDD" id="cd05233">
    <property type="entry name" value="SDR_c"/>
    <property type="match status" value="1"/>
</dbReference>
<dbReference type="Gene3D" id="3.40.50.720">
    <property type="entry name" value="NAD(P)-binding Rossmann-like Domain"/>
    <property type="match status" value="1"/>
</dbReference>
<keyword evidence="2" id="KW-0521">NADP</keyword>
<dbReference type="PANTHER" id="PTHR43618:SF4">
    <property type="entry name" value="SHORT CHAIN DEHYDROGENASE_REDUCTASE FAMILY (AFU_ORTHOLOGUE AFUA_7G04540)"/>
    <property type="match status" value="1"/>
</dbReference>
<dbReference type="HOGENOM" id="CLU_010194_1_1_1"/>
<gene>
    <name evidence="4" type="ORF">PLEOSDRAFT_1034196</name>
</gene>
<dbReference type="PRINTS" id="PR00081">
    <property type="entry name" value="GDHRDH"/>
</dbReference>
<proteinExistence type="inferred from homology"/>
<dbReference type="InParanoid" id="A0A067NY65"/>
<sequence>MADTILKELNASKLFDLQGVVAVVTGGGTGIGMMISSTLVANGATVYIIGPKQEDLDRVANTYNRASTRGKIHGIEGDVRLKAKAKRLADEIAKREEYVTVLFNNAGVGGGNFKRPSEATAAAFVAEFFDPVTQDIFDDTLRVNAVGAYWMTRKFVPQIIMTSSMNGWTKDSATSGVSYPYLFSKSAIGHFTSTLAHELLPLGIRVNGIAPGLFPSEMSIKKKSDDCGVSYIPSGTRWGFEIPAGSTGGTRVDIGTLALFLVANHFVNGETVLIDGGVSSLWSVILICNLTDISRPFSSILLHTRINSVLYVLL</sequence>
<evidence type="ECO:0000256" key="2">
    <source>
        <dbReference type="ARBA" id="ARBA00022857"/>
    </source>
</evidence>
<evidence type="ECO:0000256" key="3">
    <source>
        <dbReference type="ARBA" id="ARBA00023002"/>
    </source>
</evidence>
<dbReference type="VEuPathDB" id="FungiDB:PLEOSDRAFT_1034196"/>
<dbReference type="InterPro" id="IPR036291">
    <property type="entry name" value="NAD(P)-bd_dom_sf"/>
</dbReference>
<evidence type="ECO:0000313" key="5">
    <source>
        <dbReference type="Proteomes" id="UP000027073"/>
    </source>
</evidence>
<keyword evidence="3" id="KW-0560">Oxidoreductase</keyword>
<dbReference type="STRING" id="1137138.A0A067NY65"/>
<dbReference type="AlphaFoldDB" id="A0A067NY65"/>
<dbReference type="OrthoDB" id="3819888at2759"/>
<dbReference type="InterPro" id="IPR002347">
    <property type="entry name" value="SDR_fam"/>
</dbReference>
<evidence type="ECO:0008006" key="6">
    <source>
        <dbReference type="Google" id="ProtNLM"/>
    </source>
</evidence>
<dbReference type="InterPro" id="IPR052178">
    <property type="entry name" value="Sec_Metab_Biosynth_SDR"/>
</dbReference>
<evidence type="ECO:0000256" key="1">
    <source>
        <dbReference type="ARBA" id="ARBA00006484"/>
    </source>
</evidence>
<accession>A0A067NY65</accession>
<dbReference type="GO" id="GO:0016491">
    <property type="term" value="F:oxidoreductase activity"/>
    <property type="evidence" value="ECO:0007669"/>
    <property type="project" value="UniProtKB-KW"/>
</dbReference>
<comment type="similarity">
    <text evidence="1">Belongs to the short-chain dehydrogenases/reductases (SDR) family.</text>
</comment>
<dbReference type="PANTHER" id="PTHR43618">
    <property type="entry name" value="7-ALPHA-HYDROXYSTEROID DEHYDROGENASE"/>
    <property type="match status" value="1"/>
</dbReference>
<protein>
    <recommendedName>
        <fullName evidence="6">NAD(P)-binding protein</fullName>
    </recommendedName>
</protein>
<organism evidence="4 5">
    <name type="scientific">Pleurotus ostreatus (strain PC15)</name>
    <name type="common">Oyster mushroom</name>
    <dbReference type="NCBI Taxonomy" id="1137138"/>
    <lineage>
        <taxon>Eukaryota</taxon>
        <taxon>Fungi</taxon>
        <taxon>Dikarya</taxon>
        <taxon>Basidiomycota</taxon>
        <taxon>Agaricomycotina</taxon>
        <taxon>Agaricomycetes</taxon>
        <taxon>Agaricomycetidae</taxon>
        <taxon>Agaricales</taxon>
        <taxon>Pleurotineae</taxon>
        <taxon>Pleurotaceae</taxon>
        <taxon>Pleurotus</taxon>
    </lineage>
</organism>
<reference evidence="5" key="1">
    <citation type="journal article" date="2014" name="Proc. Natl. Acad. Sci. U.S.A.">
        <title>Extensive sampling of basidiomycete genomes demonstrates inadequacy of the white-rot/brown-rot paradigm for wood decay fungi.</title>
        <authorList>
            <person name="Riley R."/>
            <person name="Salamov A.A."/>
            <person name="Brown D.W."/>
            <person name="Nagy L.G."/>
            <person name="Floudas D."/>
            <person name="Held B.W."/>
            <person name="Levasseur A."/>
            <person name="Lombard V."/>
            <person name="Morin E."/>
            <person name="Otillar R."/>
            <person name="Lindquist E.A."/>
            <person name="Sun H."/>
            <person name="LaButti K.M."/>
            <person name="Schmutz J."/>
            <person name="Jabbour D."/>
            <person name="Luo H."/>
            <person name="Baker S.E."/>
            <person name="Pisabarro A.G."/>
            <person name="Walton J.D."/>
            <person name="Blanchette R.A."/>
            <person name="Henrissat B."/>
            <person name="Martin F."/>
            <person name="Cullen D."/>
            <person name="Hibbett D.S."/>
            <person name="Grigoriev I.V."/>
        </authorList>
    </citation>
    <scope>NUCLEOTIDE SEQUENCE [LARGE SCALE GENOMIC DNA]</scope>
    <source>
        <strain evidence="5">PC15</strain>
    </source>
</reference>
<dbReference type="SUPFAM" id="SSF51735">
    <property type="entry name" value="NAD(P)-binding Rossmann-fold domains"/>
    <property type="match status" value="1"/>
</dbReference>
<name>A0A067NY65_PLEO1</name>
<evidence type="ECO:0000313" key="4">
    <source>
        <dbReference type="EMBL" id="KDQ31915.1"/>
    </source>
</evidence>
<dbReference type="EMBL" id="KL198005">
    <property type="protein sequence ID" value="KDQ31915.1"/>
    <property type="molecule type" value="Genomic_DNA"/>
</dbReference>
<dbReference type="Proteomes" id="UP000027073">
    <property type="component" value="Unassembled WGS sequence"/>
</dbReference>